<sequence length="542" mass="58930">MKRLVTVAAVTGLGLAGLGPAAASADQGAAKPAPKLAWHACAADIVKSVSATDTPQAQGSKRIKCAELRVPLDYAKPNGTKITLEVTLTPHTGKGKALGQMVVNPGGPGGSGAYFGGRVFNQSSKAMQDAYDFVGFDPRGIGHSVPAIRCDLKYQLEPRPDYGTGDPKSEKIWLAKTKKYAQDCGKADKVGLLSHDKTIDSAKDVESIRRALGNRKLDYYGASYGTYLGQVYAALYPNNVGRMALDGNIGPSGVWYDANLQQDIWFDRNIDYFFGWLAKWDKVYHLGTTQKQVRSWFYDLRAKLAKKPVFVKDPQSGDVTAVTSDSLTDNIQNAGYRRLPSYWFPPANGLAAYKKGDMAGFADAFGGPTTGESDDNSYFGYSAVQCTDVQWPTNWAKWQRDNTRINKKHPFLTWGNAWYNTPCLYWPAKAGKPVDVRHVKKLPTNIMMFNAASDAATPYPGALELHRALKGSRMLVESDGRTHCIVHRGNPAVDVVWDTYFLTGKRPAKGLTYVKSTGDPVPPANAALAGTSVKGLGLDIAK</sequence>
<keyword evidence="3 7" id="KW-0378">Hydrolase</keyword>
<dbReference type="PANTHER" id="PTHR43248:SF29">
    <property type="entry name" value="TRIPEPTIDYL AMINOPEPTIDASE"/>
    <property type="match status" value="1"/>
</dbReference>
<feature type="chain" id="PRO_5045653118" evidence="4">
    <location>
        <begin position="26"/>
        <end position="542"/>
    </location>
</feature>
<proteinExistence type="inferred from homology"/>
<evidence type="ECO:0000259" key="5">
    <source>
        <dbReference type="Pfam" id="PF00561"/>
    </source>
</evidence>
<evidence type="ECO:0000256" key="1">
    <source>
        <dbReference type="ARBA" id="ARBA00010088"/>
    </source>
</evidence>
<dbReference type="Gene3D" id="3.40.50.1820">
    <property type="entry name" value="alpha/beta hydrolase"/>
    <property type="match status" value="1"/>
</dbReference>
<name>A0ABV9TS86_9ACTN</name>
<keyword evidence="2 4" id="KW-0732">Signal</keyword>
<comment type="caution">
    <text evidence="7">The sequence shown here is derived from an EMBL/GenBank/DDBJ whole genome shotgun (WGS) entry which is preliminary data.</text>
</comment>
<protein>
    <submittedName>
        <fullName evidence="7">Alpha/beta hydrolase</fullName>
    </submittedName>
</protein>
<dbReference type="Proteomes" id="UP001595872">
    <property type="component" value="Unassembled WGS sequence"/>
</dbReference>
<evidence type="ECO:0000259" key="6">
    <source>
        <dbReference type="Pfam" id="PF08386"/>
    </source>
</evidence>
<feature type="signal peptide" evidence="4">
    <location>
        <begin position="1"/>
        <end position="25"/>
    </location>
</feature>
<dbReference type="InterPro" id="IPR029058">
    <property type="entry name" value="AB_hydrolase_fold"/>
</dbReference>
<evidence type="ECO:0000256" key="3">
    <source>
        <dbReference type="ARBA" id="ARBA00022801"/>
    </source>
</evidence>
<dbReference type="GO" id="GO:0016787">
    <property type="term" value="F:hydrolase activity"/>
    <property type="evidence" value="ECO:0007669"/>
    <property type="project" value="UniProtKB-KW"/>
</dbReference>
<dbReference type="RefSeq" id="WP_378252037.1">
    <property type="nucleotide sequence ID" value="NZ_JBHSIT010000001.1"/>
</dbReference>
<feature type="domain" description="Peptidase S33 tripeptidyl aminopeptidase-like C-terminal" evidence="6">
    <location>
        <begin position="411"/>
        <end position="511"/>
    </location>
</feature>
<accession>A0ABV9TS86</accession>
<dbReference type="Pfam" id="PF08386">
    <property type="entry name" value="Abhydrolase_4"/>
    <property type="match status" value="1"/>
</dbReference>
<evidence type="ECO:0000313" key="8">
    <source>
        <dbReference type="Proteomes" id="UP001595872"/>
    </source>
</evidence>
<dbReference type="PANTHER" id="PTHR43248">
    <property type="entry name" value="2-SUCCINYL-6-HYDROXY-2,4-CYCLOHEXADIENE-1-CARBOXYLATE SYNTHASE"/>
    <property type="match status" value="1"/>
</dbReference>
<evidence type="ECO:0000256" key="4">
    <source>
        <dbReference type="SAM" id="SignalP"/>
    </source>
</evidence>
<dbReference type="Pfam" id="PF00561">
    <property type="entry name" value="Abhydrolase_1"/>
    <property type="match status" value="1"/>
</dbReference>
<dbReference type="EMBL" id="JBHSIT010000001">
    <property type="protein sequence ID" value="MFC4906328.1"/>
    <property type="molecule type" value="Genomic_DNA"/>
</dbReference>
<comment type="similarity">
    <text evidence="1">Belongs to the peptidase S33 family.</text>
</comment>
<evidence type="ECO:0000256" key="2">
    <source>
        <dbReference type="ARBA" id="ARBA00022729"/>
    </source>
</evidence>
<reference evidence="8" key="1">
    <citation type="journal article" date="2019" name="Int. J. Syst. Evol. Microbiol.">
        <title>The Global Catalogue of Microorganisms (GCM) 10K type strain sequencing project: providing services to taxonomists for standard genome sequencing and annotation.</title>
        <authorList>
            <consortium name="The Broad Institute Genomics Platform"/>
            <consortium name="The Broad Institute Genome Sequencing Center for Infectious Disease"/>
            <person name="Wu L."/>
            <person name="Ma J."/>
        </authorList>
    </citation>
    <scope>NUCLEOTIDE SEQUENCE [LARGE SCALE GENOMIC DNA]</scope>
    <source>
        <strain evidence="8">KLKA75</strain>
    </source>
</reference>
<gene>
    <name evidence="7" type="ORF">ACFPCY_03275</name>
</gene>
<organism evidence="7 8">
    <name type="scientific">Actinomadura gamaensis</name>
    <dbReference type="NCBI Taxonomy" id="1763541"/>
    <lineage>
        <taxon>Bacteria</taxon>
        <taxon>Bacillati</taxon>
        <taxon>Actinomycetota</taxon>
        <taxon>Actinomycetes</taxon>
        <taxon>Streptosporangiales</taxon>
        <taxon>Thermomonosporaceae</taxon>
        <taxon>Actinomadura</taxon>
    </lineage>
</organism>
<dbReference type="SUPFAM" id="SSF53474">
    <property type="entry name" value="alpha/beta-Hydrolases"/>
    <property type="match status" value="1"/>
</dbReference>
<feature type="domain" description="AB hydrolase-1" evidence="5">
    <location>
        <begin position="101"/>
        <end position="325"/>
    </location>
</feature>
<evidence type="ECO:0000313" key="7">
    <source>
        <dbReference type="EMBL" id="MFC4906328.1"/>
    </source>
</evidence>
<dbReference type="InterPro" id="IPR013595">
    <property type="entry name" value="Pept_S33_TAP-like_C"/>
</dbReference>
<dbReference type="InterPro" id="IPR051601">
    <property type="entry name" value="Serine_prot/Carboxylest_S33"/>
</dbReference>
<dbReference type="InterPro" id="IPR000073">
    <property type="entry name" value="AB_hydrolase_1"/>
</dbReference>
<keyword evidence="8" id="KW-1185">Reference proteome</keyword>